<proteinExistence type="predicted"/>
<keyword evidence="3" id="KW-1185">Reference proteome</keyword>
<dbReference type="SUPFAM" id="SSF52540">
    <property type="entry name" value="P-loop containing nucleoside triphosphate hydrolases"/>
    <property type="match status" value="1"/>
</dbReference>
<dbReference type="EMBL" id="AGJL01000013">
    <property type="protein sequence ID" value="EHP87596.1"/>
    <property type="molecule type" value="Genomic_DNA"/>
</dbReference>
<dbReference type="Pfam" id="PF19557">
    <property type="entry name" value="DUF6079_1st"/>
    <property type="match status" value="1"/>
</dbReference>
<dbReference type="InterPro" id="IPR027417">
    <property type="entry name" value="P-loop_NTPase"/>
</dbReference>
<evidence type="ECO:0000259" key="1">
    <source>
        <dbReference type="Pfam" id="PF19557"/>
    </source>
</evidence>
<evidence type="ECO:0000313" key="3">
    <source>
        <dbReference type="Proteomes" id="UP000003706"/>
    </source>
</evidence>
<name>H1KY44_9EURY</name>
<dbReference type="RefSeq" id="WP_007044156.1">
    <property type="nucleotide sequence ID" value="NZ_AGJL01000013.1"/>
</dbReference>
<feature type="domain" description="DUF6079" evidence="1">
    <location>
        <begin position="43"/>
        <end position="150"/>
    </location>
</feature>
<dbReference type="InterPro" id="IPR045725">
    <property type="entry name" value="DUF6079_N"/>
</dbReference>
<sequence length="942" mass="111927">MALKYKDIIGLYESFSPVYDLEKEGRDEWKRFIPNSKFYMVLKEVLNSIESSERKDRKSFLIQGTYGTGKTHMTSVIKHLLWDEDINDFLERIENVHLRERLRNFRKNNKAFPVIIKGLSNITDSRSFTIVLQKHIKEALKKEGIEITTKSDFEVMLYHLKENPANIDFDSWIKENKELKIRIGNKERLIKKLEENDVEILRILENAWIEKGLNPPAFKNIREWLIEVSEELKNKGISYLIIYWDEFTNVLEKGLDALTEVQSIAELSKDYNIFLLVVSHRTSLTSSKLSEDDIKKIKDRFIELHYEMEPITTYHILESAIRKIDKNKREQLKNEKITDGVRKLIKKIAGENQEIKKIIENLFPIHPYSSYLSTYIARTLGSANRSVFQFLYDDNHGFKKFIMENPTENGGYFLTSDYLWDYFKDIFENEYYEKFGQILEKYKLHNEKLKNKCSEYEAIFKAILLLNVLYSTIRIDEIEENSLLLPNIKNIKNMFIGTEYYEDVEKVLNYLDEMGIIQRSPNDEYIISTSSLPLKEVEGEKKELKERYKSVVDILSPDDKDKLRRLFDNVLRETEIEIFGSDISKQVLINRLSKVFKKDYTLHIAFFVAKNEEEITYIKNLIKEIWENSEFKDIIYIVSEAELSEKNFNDWIEYKARAEVAKNHSFKEDEARYEEYAKKIIDNWISKIRSGYIHWFLEPSDNKEEASQISSRINELSKEIFWCGLENIEWITRNENLWRRSSNKVIEHILFADNRDDFEERLKGEHKLLKYILKDEYGNWIVGLDLKLLDYVNDEHPVVKICEEVEKTLNMEKEKSSIIHLGDTLRFLRKKPYGLYKNTVSMVIMAYIMRYYIGRLYEVGSGKSIEKHKMKDKVISLFKYWESGKDRDKLKVRFGTEEEEKLIETLQDVFNISDAESLNDIKWKIREKIDEIGYPYGVLKKL</sequence>
<dbReference type="AlphaFoldDB" id="H1KY44"/>
<accession>H1KY44</accession>
<evidence type="ECO:0000313" key="2">
    <source>
        <dbReference type="EMBL" id="EHP87596.1"/>
    </source>
</evidence>
<dbReference type="STRING" id="647171.MetfoDRAFT_0717"/>
<comment type="caution">
    <text evidence="2">The sequence shown here is derived from an EMBL/GenBank/DDBJ whole genome shotgun (WGS) entry which is preliminary data.</text>
</comment>
<organism evidence="2 3">
    <name type="scientific">Methanotorris formicicus Mc-S-70</name>
    <dbReference type="NCBI Taxonomy" id="647171"/>
    <lineage>
        <taxon>Archaea</taxon>
        <taxon>Methanobacteriati</taxon>
        <taxon>Methanobacteriota</taxon>
        <taxon>Methanomada group</taxon>
        <taxon>Methanococci</taxon>
        <taxon>Methanococcales</taxon>
        <taxon>Methanocaldococcaceae</taxon>
        <taxon>Methanotorris</taxon>
    </lineage>
</organism>
<gene>
    <name evidence="2" type="ORF">MetfoDRAFT_0717</name>
</gene>
<reference evidence="2 3" key="1">
    <citation type="submission" date="2011-09" db="EMBL/GenBank/DDBJ databases">
        <title>The draft genome of Methanotorris formicicus Mc-S-70.</title>
        <authorList>
            <consortium name="US DOE Joint Genome Institute (JGI-PGF)"/>
            <person name="Lucas S."/>
            <person name="Han J."/>
            <person name="Lapidus A."/>
            <person name="Cheng J.-F."/>
            <person name="Goodwin L."/>
            <person name="Pitluck S."/>
            <person name="Peters L."/>
            <person name="Land M.L."/>
            <person name="Hauser L."/>
            <person name="Sieprawska-Lupa M."/>
            <person name="Takai K."/>
            <person name="Miyazaki J."/>
            <person name="Whitman W."/>
            <person name="Woyke T.J."/>
        </authorList>
    </citation>
    <scope>NUCLEOTIDE SEQUENCE [LARGE SCALE GENOMIC DNA]</scope>
    <source>
        <strain evidence="2 3">Mc-S-70</strain>
    </source>
</reference>
<dbReference type="OrthoDB" id="359374at2157"/>
<protein>
    <recommendedName>
        <fullName evidence="1">DUF6079 domain-containing protein</fullName>
    </recommendedName>
</protein>
<dbReference type="Proteomes" id="UP000003706">
    <property type="component" value="Unassembled WGS sequence"/>
</dbReference>